<dbReference type="InterPro" id="IPR002893">
    <property type="entry name" value="Znf_MYND"/>
</dbReference>
<dbReference type="PROSITE" id="PS01360">
    <property type="entry name" value="ZF_MYND_1"/>
    <property type="match status" value="1"/>
</dbReference>
<dbReference type="Gene3D" id="6.10.140.2220">
    <property type="match status" value="1"/>
</dbReference>
<name>A0A7C8J1X9_ORBOL</name>
<dbReference type="SUPFAM" id="SSF144232">
    <property type="entry name" value="HIT/MYND zinc finger-like"/>
    <property type="match status" value="1"/>
</dbReference>
<evidence type="ECO:0000256" key="1">
    <source>
        <dbReference type="ARBA" id="ARBA00022723"/>
    </source>
</evidence>
<evidence type="ECO:0000256" key="5">
    <source>
        <dbReference type="SAM" id="Phobius"/>
    </source>
</evidence>
<proteinExistence type="predicted"/>
<dbReference type="AlphaFoldDB" id="A0A7C8J1X9"/>
<evidence type="ECO:0000256" key="4">
    <source>
        <dbReference type="PROSITE-ProRule" id="PRU00134"/>
    </source>
</evidence>
<keyword evidence="1" id="KW-0479">Metal-binding</keyword>
<evidence type="ECO:0000259" key="6">
    <source>
        <dbReference type="PROSITE" id="PS50865"/>
    </source>
</evidence>
<dbReference type="Proteomes" id="UP000475325">
    <property type="component" value="Unassembled WGS sequence"/>
</dbReference>
<keyword evidence="3" id="KW-0862">Zinc</keyword>
<comment type="caution">
    <text evidence="7">The sequence shown here is derived from an EMBL/GenBank/DDBJ whole genome shotgun (WGS) entry which is preliminary data.</text>
</comment>
<sequence length="258" mass="29174">MNSALLLRPQAYPEPKYVPDDACIMCNKRPANICNHCRSVWYCSKPCREGDWASHQILCESFANQKPRPSPAHKRAIFFPPGEEKPQLVWVPCRGSGAGRDGEVCDVKDYIGDGIMGASIVNHNPLTNRKLGGTYRKGKPRGGSIHIYYRETFLIDGSALNWSVFTSVNRSGDVPHHIWRGPIIALREKMPNRYDDINLGDFRHIMDFFLVYNRNMMLLLPPLTDSYGPALHPISYVLGFGLLLFVIFGSIRCKSPYC</sequence>
<dbReference type="GO" id="GO:0008270">
    <property type="term" value="F:zinc ion binding"/>
    <property type="evidence" value="ECO:0007669"/>
    <property type="project" value="UniProtKB-KW"/>
</dbReference>
<keyword evidence="2 4" id="KW-0863">Zinc-finger</keyword>
<dbReference type="PROSITE" id="PS50865">
    <property type="entry name" value="ZF_MYND_2"/>
    <property type="match status" value="1"/>
</dbReference>
<reference evidence="7 8" key="1">
    <citation type="submission" date="2019-06" db="EMBL/GenBank/DDBJ databases">
        <authorList>
            <person name="Palmer J.M."/>
        </authorList>
    </citation>
    <scope>NUCLEOTIDE SEQUENCE [LARGE SCALE GENOMIC DNA]</scope>
    <source>
        <strain evidence="7 8">TWF102</strain>
    </source>
</reference>
<evidence type="ECO:0000256" key="2">
    <source>
        <dbReference type="ARBA" id="ARBA00022771"/>
    </source>
</evidence>
<evidence type="ECO:0000313" key="7">
    <source>
        <dbReference type="EMBL" id="KAF3083969.1"/>
    </source>
</evidence>
<protein>
    <recommendedName>
        <fullName evidence="6">MYND-type domain-containing protein</fullName>
    </recommendedName>
</protein>
<dbReference type="EMBL" id="WIQW01000102">
    <property type="protein sequence ID" value="KAF3083969.1"/>
    <property type="molecule type" value="Genomic_DNA"/>
</dbReference>
<dbReference type="Pfam" id="PF01753">
    <property type="entry name" value="zf-MYND"/>
    <property type="match status" value="1"/>
</dbReference>
<feature type="domain" description="MYND-type" evidence="6">
    <location>
        <begin position="23"/>
        <end position="59"/>
    </location>
</feature>
<accession>A0A7C8J1X9</accession>
<evidence type="ECO:0000256" key="3">
    <source>
        <dbReference type="ARBA" id="ARBA00022833"/>
    </source>
</evidence>
<keyword evidence="5" id="KW-0472">Membrane</keyword>
<organism evidence="7 8">
    <name type="scientific">Orbilia oligospora</name>
    <name type="common">Nematode-trapping fungus</name>
    <name type="synonym">Arthrobotrys oligospora</name>
    <dbReference type="NCBI Taxonomy" id="2813651"/>
    <lineage>
        <taxon>Eukaryota</taxon>
        <taxon>Fungi</taxon>
        <taxon>Dikarya</taxon>
        <taxon>Ascomycota</taxon>
        <taxon>Pezizomycotina</taxon>
        <taxon>Orbiliomycetes</taxon>
        <taxon>Orbiliales</taxon>
        <taxon>Orbiliaceae</taxon>
        <taxon>Orbilia</taxon>
    </lineage>
</organism>
<feature type="transmembrane region" description="Helical" evidence="5">
    <location>
        <begin position="230"/>
        <end position="251"/>
    </location>
</feature>
<gene>
    <name evidence="7" type="ORF">TWF102_000539</name>
</gene>
<keyword evidence="5" id="KW-0812">Transmembrane</keyword>
<keyword evidence="5" id="KW-1133">Transmembrane helix</keyword>
<evidence type="ECO:0000313" key="8">
    <source>
        <dbReference type="Proteomes" id="UP000475325"/>
    </source>
</evidence>